<dbReference type="InterPro" id="IPR002575">
    <property type="entry name" value="Aminoglycoside_PTrfase"/>
</dbReference>
<gene>
    <name evidence="3" type="ORF">HTZ77_09790</name>
</gene>
<dbReference type="GO" id="GO:0016740">
    <property type="term" value="F:transferase activity"/>
    <property type="evidence" value="ECO:0007669"/>
    <property type="project" value="UniProtKB-KW"/>
</dbReference>
<dbReference type="RefSeq" id="WP_175589199.1">
    <property type="nucleotide sequence ID" value="NZ_JABWGN010000004.1"/>
</dbReference>
<accession>A0A7Y6I4S9</accession>
<keyword evidence="4" id="KW-1185">Reference proteome</keyword>
<dbReference type="InterPro" id="IPR011009">
    <property type="entry name" value="Kinase-like_dom_sf"/>
</dbReference>
<evidence type="ECO:0000259" key="2">
    <source>
        <dbReference type="Pfam" id="PF01636"/>
    </source>
</evidence>
<protein>
    <submittedName>
        <fullName evidence="3">Phosphotransferase</fullName>
    </submittedName>
</protein>
<feature type="domain" description="Aminoglycoside phosphotransferase" evidence="2">
    <location>
        <begin position="40"/>
        <end position="115"/>
    </location>
</feature>
<keyword evidence="3" id="KW-0808">Transferase</keyword>
<dbReference type="Proteomes" id="UP000586042">
    <property type="component" value="Unassembled WGS sequence"/>
</dbReference>
<dbReference type="Pfam" id="PF01636">
    <property type="entry name" value="APH"/>
    <property type="match status" value="1"/>
</dbReference>
<reference evidence="3 4" key="1">
    <citation type="submission" date="2020-06" db="EMBL/GenBank/DDBJ databases">
        <title>Nonomuraea sp. SMC257, a novel actinomycete isolated from soil.</title>
        <authorList>
            <person name="Chanama M."/>
        </authorList>
    </citation>
    <scope>NUCLEOTIDE SEQUENCE [LARGE SCALE GENOMIC DNA]</scope>
    <source>
        <strain evidence="3 4">SMC257</strain>
    </source>
</reference>
<dbReference type="SUPFAM" id="SSF56112">
    <property type="entry name" value="Protein kinase-like (PK-like)"/>
    <property type="match status" value="1"/>
</dbReference>
<name>A0A7Y6I4S9_9ACTN</name>
<comment type="caution">
    <text evidence="3">The sequence shown here is derived from an EMBL/GenBank/DDBJ whole genome shotgun (WGS) entry which is preliminary data.</text>
</comment>
<feature type="compositionally biased region" description="Pro residues" evidence="1">
    <location>
        <begin position="149"/>
        <end position="159"/>
    </location>
</feature>
<evidence type="ECO:0000313" key="3">
    <source>
        <dbReference type="EMBL" id="NUW31717.1"/>
    </source>
</evidence>
<evidence type="ECO:0000313" key="4">
    <source>
        <dbReference type="Proteomes" id="UP000586042"/>
    </source>
</evidence>
<feature type="region of interest" description="Disordered" evidence="1">
    <location>
        <begin position="143"/>
        <end position="166"/>
    </location>
</feature>
<proteinExistence type="predicted"/>
<sequence>MPFATITAISPGDRWWLAEDFGGVDGRAVPAERRRACLTQLVRVQKETLARDDIWRAPRLPKNLDRALGGEEADRLQALTPYLVECAERLDEAGIPATIVHRDLRPGNVVVREEGILCTTGASPDQAINGWRKQGSSVALRIRSTPRTDPQPRPGPDFAPAPRGRRTAPALEFDIGRANPATTALAQNI</sequence>
<evidence type="ECO:0000256" key="1">
    <source>
        <dbReference type="SAM" id="MobiDB-lite"/>
    </source>
</evidence>
<organism evidence="3 4">
    <name type="scientific">Nonomuraea montanisoli</name>
    <dbReference type="NCBI Taxonomy" id="2741721"/>
    <lineage>
        <taxon>Bacteria</taxon>
        <taxon>Bacillati</taxon>
        <taxon>Actinomycetota</taxon>
        <taxon>Actinomycetes</taxon>
        <taxon>Streptosporangiales</taxon>
        <taxon>Streptosporangiaceae</taxon>
        <taxon>Nonomuraea</taxon>
    </lineage>
</organism>
<dbReference type="AlphaFoldDB" id="A0A7Y6I4S9"/>
<dbReference type="EMBL" id="JABWGN010000004">
    <property type="protein sequence ID" value="NUW31717.1"/>
    <property type="molecule type" value="Genomic_DNA"/>
</dbReference>